<dbReference type="EMBL" id="FZQP02006819">
    <property type="protein sequence ID" value="VVD03986.1"/>
    <property type="molecule type" value="Genomic_DNA"/>
</dbReference>
<evidence type="ECO:0000313" key="3">
    <source>
        <dbReference type="Proteomes" id="UP000324832"/>
    </source>
</evidence>
<protein>
    <submittedName>
        <fullName evidence="2">Uncharacterized protein</fullName>
    </submittedName>
</protein>
<feature type="compositionally biased region" description="Basic and acidic residues" evidence="1">
    <location>
        <begin position="35"/>
        <end position="48"/>
    </location>
</feature>
<gene>
    <name evidence="2" type="ORF">LSINAPIS_LOCUS13860</name>
</gene>
<dbReference type="AlphaFoldDB" id="A0A5E4R0I4"/>
<proteinExistence type="predicted"/>
<dbReference type="Proteomes" id="UP000324832">
    <property type="component" value="Unassembled WGS sequence"/>
</dbReference>
<sequence>MRERLPHLQRRGVSRFRQPLRRQNTAPLEMLQFGKGEKSGNKNVWRSD</sequence>
<accession>A0A5E4R0I4</accession>
<reference evidence="2 3" key="1">
    <citation type="submission" date="2017-07" db="EMBL/GenBank/DDBJ databases">
        <authorList>
            <person name="Talla V."/>
            <person name="Backstrom N."/>
        </authorList>
    </citation>
    <scope>NUCLEOTIDE SEQUENCE [LARGE SCALE GENOMIC DNA]</scope>
</reference>
<keyword evidence="3" id="KW-1185">Reference proteome</keyword>
<evidence type="ECO:0000256" key="1">
    <source>
        <dbReference type="SAM" id="MobiDB-lite"/>
    </source>
</evidence>
<organism evidence="2 3">
    <name type="scientific">Leptidea sinapis</name>
    <dbReference type="NCBI Taxonomy" id="189913"/>
    <lineage>
        <taxon>Eukaryota</taxon>
        <taxon>Metazoa</taxon>
        <taxon>Ecdysozoa</taxon>
        <taxon>Arthropoda</taxon>
        <taxon>Hexapoda</taxon>
        <taxon>Insecta</taxon>
        <taxon>Pterygota</taxon>
        <taxon>Neoptera</taxon>
        <taxon>Endopterygota</taxon>
        <taxon>Lepidoptera</taxon>
        <taxon>Glossata</taxon>
        <taxon>Ditrysia</taxon>
        <taxon>Papilionoidea</taxon>
        <taxon>Pieridae</taxon>
        <taxon>Dismorphiinae</taxon>
        <taxon>Leptidea</taxon>
    </lineage>
</organism>
<feature type="region of interest" description="Disordered" evidence="1">
    <location>
        <begin position="1"/>
        <end position="48"/>
    </location>
</feature>
<name>A0A5E4R0I4_9NEOP</name>
<feature type="compositionally biased region" description="Basic residues" evidence="1">
    <location>
        <begin position="7"/>
        <end position="20"/>
    </location>
</feature>
<evidence type="ECO:0000313" key="2">
    <source>
        <dbReference type="EMBL" id="VVD03986.1"/>
    </source>
</evidence>